<dbReference type="AlphaFoldDB" id="A0AA38F866"/>
<accession>A0AA38F866</accession>
<feature type="non-terminal residue" evidence="1">
    <location>
        <position position="1"/>
    </location>
</feature>
<reference evidence="1 2" key="1">
    <citation type="journal article" date="2021" name="Nat. Plants">
        <title>The Taxus genome provides insights into paclitaxel biosynthesis.</title>
        <authorList>
            <person name="Xiong X."/>
            <person name="Gou J."/>
            <person name="Liao Q."/>
            <person name="Li Y."/>
            <person name="Zhou Q."/>
            <person name="Bi G."/>
            <person name="Li C."/>
            <person name="Du R."/>
            <person name="Wang X."/>
            <person name="Sun T."/>
            <person name="Guo L."/>
            <person name="Liang H."/>
            <person name="Lu P."/>
            <person name="Wu Y."/>
            <person name="Zhang Z."/>
            <person name="Ro D.K."/>
            <person name="Shang Y."/>
            <person name="Huang S."/>
            <person name="Yan J."/>
        </authorList>
    </citation>
    <scope>NUCLEOTIDE SEQUENCE [LARGE SCALE GENOMIC DNA]</scope>
    <source>
        <strain evidence="1">Ta-2019</strain>
    </source>
</reference>
<keyword evidence="2" id="KW-1185">Reference proteome</keyword>
<feature type="non-terminal residue" evidence="1">
    <location>
        <position position="142"/>
    </location>
</feature>
<gene>
    <name evidence="1" type="ORF">KI387_042597</name>
</gene>
<name>A0AA38F866_TAXCH</name>
<comment type="caution">
    <text evidence="1">The sequence shown here is derived from an EMBL/GenBank/DDBJ whole genome shotgun (WGS) entry which is preliminary data.</text>
</comment>
<sequence length="142" mass="16533">GIGNERFEIMDGIIHYKNGVYLASKSRVKNMIVWVVHDAPWADQPGYFMRHKKGEGKDFSFSLCLWNGRNLMKENASMTCLRQHKLDGNSDFFLYELLTHGSMREPKEVWEKGSNYDKLAVVHMATKEENDGSIFQFYDPMM</sequence>
<evidence type="ECO:0000313" key="1">
    <source>
        <dbReference type="EMBL" id="KAH9292225.1"/>
    </source>
</evidence>
<dbReference type="EMBL" id="JAHRHJ020003221">
    <property type="protein sequence ID" value="KAH9292225.1"/>
    <property type="molecule type" value="Genomic_DNA"/>
</dbReference>
<protein>
    <submittedName>
        <fullName evidence="1">Uncharacterized protein</fullName>
    </submittedName>
</protein>
<organism evidence="1 2">
    <name type="scientific">Taxus chinensis</name>
    <name type="common">Chinese yew</name>
    <name type="synonym">Taxus wallichiana var. chinensis</name>
    <dbReference type="NCBI Taxonomy" id="29808"/>
    <lineage>
        <taxon>Eukaryota</taxon>
        <taxon>Viridiplantae</taxon>
        <taxon>Streptophyta</taxon>
        <taxon>Embryophyta</taxon>
        <taxon>Tracheophyta</taxon>
        <taxon>Spermatophyta</taxon>
        <taxon>Pinopsida</taxon>
        <taxon>Pinidae</taxon>
        <taxon>Conifers II</taxon>
        <taxon>Cupressales</taxon>
        <taxon>Taxaceae</taxon>
        <taxon>Taxus</taxon>
    </lineage>
</organism>
<dbReference type="Proteomes" id="UP000824469">
    <property type="component" value="Unassembled WGS sequence"/>
</dbReference>
<proteinExistence type="predicted"/>
<evidence type="ECO:0000313" key="2">
    <source>
        <dbReference type="Proteomes" id="UP000824469"/>
    </source>
</evidence>